<organism evidence="10 11">
    <name type="scientific">Nocardia bovistercoris</name>
    <dbReference type="NCBI Taxonomy" id="2785916"/>
    <lineage>
        <taxon>Bacteria</taxon>
        <taxon>Bacillati</taxon>
        <taxon>Actinomycetota</taxon>
        <taxon>Actinomycetes</taxon>
        <taxon>Mycobacteriales</taxon>
        <taxon>Nocardiaceae</taxon>
        <taxon>Nocardia</taxon>
    </lineage>
</organism>
<feature type="domain" description="FAD-binding FR-type" evidence="9">
    <location>
        <begin position="1"/>
        <end position="98"/>
    </location>
</feature>
<dbReference type="CDD" id="cd00207">
    <property type="entry name" value="fer2"/>
    <property type="match status" value="1"/>
</dbReference>
<dbReference type="PROSITE" id="PS51085">
    <property type="entry name" value="2FE2S_FER_2"/>
    <property type="match status" value="1"/>
</dbReference>
<accession>A0A931IJY1</accession>
<dbReference type="InterPro" id="IPR050415">
    <property type="entry name" value="MRET"/>
</dbReference>
<dbReference type="InterPro" id="IPR036010">
    <property type="entry name" value="2Fe-2S_ferredoxin-like_sf"/>
</dbReference>
<dbReference type="EMBL" id="JADMLG010000020">
    <property type="protein sequence ID" value="MBH0781030.1"/>
    <property type="molecule type" value="Genomic_DNA"/>
</dbReference>
<dbReference type="AlphaFoldDB" id="A0A931IJY1"/>
<dbReference type="Gene3D" id="2.40.30.10">
    <property type="entry name" value="Translation factors"/>
    <property type="match status" value="1"/>
</dbReference>
<dbReference type="PROSITE" id="PS51384">
    <property type="entry name" value="FAD_FR"/>
    <property type="match status" value="1"/>
</dbReference>
<evidence type="ECO:0000256" key="4">
    <source>
        <dbReference type="ARBA" id="ARBA00022723"/>
    </source>
</evidence>
<keyword evidence="7" id="KW-0411">Iron-sulfur</keyword>
<comment type="caution">
    <text evidence="10">The sequence shown here is derived from an EMBL/GenBank/DDBJ whole genome shotgun (WGS) entry which is preliminary data.</text>
</comment>
<keyword evidence="2" id="KW-0285">Flavoprotein</keyword>
<dbReference type="Gene3D" id="3.40.50.80">
    <property type="entry name" value="Nucleotide-binding domain of ferredoxin-NADP reductase (FNR) module"/>
    <property type="match status" value="1"/>
</dbReference>
<dbReference type="GO" id="GO:0051537">
    <property type="term" value="F:2 iron, 2 sulfur cluster binding"/>
    <property type="evidence" value="ECO:0007669"/>
    <property type="project" value="UniProtKB-KW"/>
</dbReference>
<feature type="domain" description="2Fe-2S ferredoxin-type" evidence="8">
    <location>
        <begin position="223"/>
        <end position="308"/>
    </location>
</feature>
<evidence type="ECO:0000256" key="2">
    <source>
        <dbReference type="ARBA" id="ARBA00022630"/>
    </source>
</evidence>
<dbReference type="InterPro" id="IPR006058">
    <property type="entry name" value="2Fe2S_fd_BS"/>
</dbReference>
<dbReference type="PANTHER" id="PTHR47354">
    <property type="entry name" value="NADH OXIDOREDUCTASE HCR"/>
    <property type="match status" value="1"/>
</dbReference>
<dbReference type="InterPro" id="IPR017927">
    <property type="entry name" value="FAD-bd_FR_type"/>
</dbReference>
<comment type="cofactor">
    <cofactor evidence="1">
        <name>FAD</name>
        <dbReference type="ChEBI" id="CHEBI:57692"/>
    </cofactor>
</comment>
<dbReference type="InterPro" id="IPR012675">
    <property type="entry name" value="Beta-grasp_dom_sf"/>
</dbReference>
<dbReference type="Pfam" id="PF00111">
    <property type="entry name" value="Fer2"/>
    <property type="match status" value="1"/>
</dbReference>
<evidence type="ECO:0000256" key="3">
    <source>
        <dbReference type="ARBA" id="ARBA00022714"/>
    </source>
</evidence>
<evidence type="ECO:0000256" key="1">
    <source>
        <dbReference type="ARBA" id="ARBA00001974"/>
    </source>
</evidence>
<reference evidence="10" key="1">
    <citation type="submission" date="2020-11" db="EMBL/GenBank/DDBJ databases">
        <title>Nocardia NEAU-351.nov., a novel actinomycete isolated from the cow dung.</title>
        <authorList>
            <person name="Zhang X."/>
        </authorList>
    </citation>
    <scope>NUCLEOTIDE SEQUENCE</scope>
    <source>
        <strain evidence="10">NEAU-351</strain>
    </source>
</reference>
<dbReference type="GO" id="GO:0016491">
    <property type="term" value="F:oxidoreductase activity"/>
    <property type="evidence" value="ECO:0007669"/>
    <property type="project" value="UniProtKB-KW"/>
</dbReference>
<sequence>MRLVDKKTVADGVVTVRLADIDGGDVPSWEPGAHIDLVLGPGLVRQYSLCGDPADADAVTIAVLREDSGRGGSVFVHDELREGAILEIGGPRNHFALVEAPSYLFIAGGIGITPLLPMVRGVERLGAPWRLVYGGRRRSGMAFAEELVRAFPDSVEIHPQDEAGLLDIAGAFDATDAGVAVYCCGPEPLLSAVEELGRERGIDVHVERFAPKATGERVVDRAFEVELGRTGTTLSVGASESIVDALRRTGVSVEFSCLEGTCGTCEVAVLAGAPDHRDSVLTEQERAAGDAMMICVSRCRGRRLVLDL</sequence>
<keyword evidence="6" id="KW-0408">Iron</keyword>
<dbReference type="PANTHER" id="PTHR47354:SF1">
    <property type="entry name" value="CARNITINE MONOOXYGENASE REDUCTASE SUBUNIT"/>
    <property type="match status" value="1"/>
</dbReference>
<keyword evidence="11" id="KW-1185">Reference proteome</keyword>
<dbReference type="InterPro" id="IPR039261">
    <property type="entry name" value="FNR_nucleotide-bd"/>
</dbReference>
<evidence type="ECO:0000313" key="11">
    <source>
        <dbReference type="Proteomes" id="UP000655751"/>
    </source>
</evidence>
<keyword evidence="3" id="KW-0001">2Fe-2S</keyword>
<evidence type="ECO:0000256" key="5">
    <source>
        <dbReference type="ARBA" id="ARBA00023002"/>
    </source>
</evidence>
<evidence type="ECO:0000259" key="8">
    <source>
        <dbReference type="PROSITE" id="PS51085"/>
    </source>
</evidence>
<keyword evidence="5" id="KW-0560">Oxidoreductase</keyword>
<dbReference type="Gene3D" id="3.10.20.30">
    <property type="match status" value="1"/>
</dbReference>
<name>A0A931IJY1_9NOCA</name>
<dbReference type="PROSITE" id="PS00197">
    <property type="entry name" value="2FE2S_FER_1"/>
    <property type="match status" value="1"/>
</dbReference>
<dbReference type="Proteomes" id="UP000655751">
    <property type="component" value="Unassembled WGS sequence"/>
</dbReference>
<evidence type="ECO:0000256" key="7">
    <source>
        <dbReference type="ARBA" id="ARBA00023014"/>
    </source>
</evidence>
<dbReference type="SUPFAM" id="SSF63380">
    <property type="entry name" value="Riboflavin synthase domain-like"/>
    <property type="match status" value="1"/>
</dbReference>
<gene>
    <name evidence="10" type="ORF">IT779_32635</name>
</gene>
<proteinExistence type="predicted"/>
<dbReference type="SUPFAM" id="SSF54292">
    <property type="entry name" value="2Fe-2S ferredoxin-like"/>
    <property type="match status" value="1"/>
</dbReference>
<dbReference type="InterPro" id="IPR001041">
    <property type="entry name" value="2Fe-2S_ferredoxin-type"/>
</dbReference>
<dbReference type="PRINTS" id="PR00409">
    <property type="entry name" value="PHDIOXRDTASE"/>
</dbReference>
<dbReference type="CDD" id="cd06185">
    <property type="entry name" value="PDR_like"/>
    <property type="match status" value="1"/>
</dbReference>
<dbReference type="InterPro" id="IPR017938">
    <property type="entry name" value="Riboflavin_synthase-like_b-brl"/>
</dbReference>
<evidence type="ECO:0000256" key="6">
    <source>
        <dbReference type="ARBA" id="ARBA00023004"/>
    </source>
</evidence>
<dbReference type="SUPFAM" id="SSF52343">
    <property type="entry name" value="Ferredoxin reductase-like, C-terminal NADP-linked domain"/>
    <property type="match status" value="1"/>
</dbReference>
<protein>
    <submittedName>
        <fullName evidence="10">Oxidoreductase</fullName>
    </submittedName>
</protein>
<keyword evidence="4" id="KW-0479">Metal-binding</keyword>
<evidence type="ECO:0000259" key="9">
    <source>
        <dbReference type="PROSITE" id="PS51384"/>
    </source>
</evidence>
<evidence type="ECO:0000313" key="10">
    <source>
        <dbReference type="EMBL" id="MBH0781030.1"/>
    </source>
</evidence>
<dbReference type="GO" id="GO:0046872">
    <property type="term" value="F:metal ion binding"/>
    <property type="evidence" value="ECO:0007669"/>
    <property type="project" value="UniProtKB-KW"/>
</dbReference>